<dbReference type="Pfam" id="PF01590">
    <property type="entry name" value="GAF"/>
    <property type="match status" value="1"/>
</dbReference>
<dbReference type="SUPFAM" id="SSF52540">
    <property type="entry name" value="P-loop containing nucleoside triphosphate hydrolases"/>
    <property type="match status" value="1"/>
</dbReference>
<evidence type="ECO:0000256" key="4">
    <source>
        <dbReference type="ARBA" id="ARBA00023125"/>
    </source>
</evidence>
<protein>
    <recommendedName>
        <fullName evidence="6">Sigma-54 factor interaction domain-containing protein</fullName>
    </recommendedName>
</protein>
<gene>
    <name evidence="7" type="ORF">GCM10011376_29190</name>
</gene>
<keyword evidence="3" id="KW-0805">Transcription regulation</keyword>
<dbReference type="Gene3D" id="3.30.450.40">
    <property type="match status" value="1"/>
</dbReference>
<dbReference type="SUPFAM" id="SSF46689">
    <property type="entry name" value="Homeodomain-like"/>
    <property type="match status" value="1"/>
</dbReference>
<evidence type="ECO:0000256" key="3">
    <source>
        <dbReference type="ARBA" id="ARBA00023015"/>
    </source>
</evidence>
<evidence type="ECO:0000256" key="2">
    <source>
        <dbReference type="ARBA" id="ARBA00022840"/>
    </source>
</evidence>
<proteinExistence type="predicted"/>
<keyword evidence="8" id="KW-1185">Reference proteome</keyword>
<dbReference type="InterPro" id="IPR002078">
    <property type="entry name" value="Sigma_54_int"/>
</dbReference>
<dbReference type="PANTHER" id="PTHR32071">
    <property type="entry name" value="TRANSCRIPTIONAL REGULATORY PROTEIN"/>
    <property type="match status" value="1"/>
</dbReference>
<organism evidence="7 8">
    <name type="scientific">Nocardioides flavus</name>
    <name type="common">ex Wang et al. 2016</name>
    <dbReference type="NCBI Taxonomy" id="2058780"/>
    <lineage>
        <taxon>Bacteria</taxon>
        <taxon>Bacillati</taxon>
        <taxon>Actinomycetota</taxon>
        <taxon>Actinomycetes</taxon>
        <taxon>Propionibacteriales</taxon>
        <taxon>Nocardioidaceae</taxon>
        <taxon>Nocardioides</taxon>
    </lineage>
</organism>
<feature type="domain" description="Sigma-54 factor interaction" evidence="6">
    <location>
        <begin position="380"/>
        <end position="439"/>
    </location>
</feature>
<evidence type="ECO:0000256" key="1">
    <source>
        <dbReference type="ARBA" id="ARBA00022741"/>
    </source>
</evidence>
<comment type="caution">
    <text evidence="7">The sequence shown here is derived from an EMBL/GenBank/DDBJ whole genome shotgun (WGS) entry which is preliminary data.</text>
</comment>
<evidence type="ECO:0000259" key="6">
    <source>
        <dbReference type="PROSITE" id="PS50045"/>
    </source>
</evidence>
<dbReference type="InterPro" id="IPR009057">
    <property type="entry name" value="Homeodomain-like_sf"/>
</dbReference>
<dbReference type="RefSeq" id="WP_229856570.1">
    <property type="nucleotide sequence ID" value="NZ_BNAD01000009.1"/>
</dbReference>
<sequence length="513" mass="55140">MSDLRLPERARRHRELQRALPGNLAGNPAPGDHLPGRLPGRLVASWQRSEDYGVPLDAIEPSFVGTLNDDSLFFECGREVLAGLHQTLVDEPVSLMLTDADGLVLNRMSGDASLLRALDKVHLAPGFAYAERTVGTNGLGLAIADRVPTVVRAEEHYALSLCTYTCAAVPVLDPITGQLEGCVNLTTWSTQSSDLLLALAQSAASNTSALMLARSRGQRPRPAQRGEVFRVETPRLEPGSGTLTDLGPAWTDAVARAGAAIADGRIVAAVGEEGSGRATALAQAMRREHPRERILAAAPPAPQDSEAWIGLWTPELGKPDTGILVRDVDRLPAWVAEQIRDLVLQARVRSSPGEQVPFCVTASSFDAIPAALAPLVDTVVTVPALRERTEDVMPLARHVASRARGRDMAVTRAAETALTGCGWPGNVRQLVDVVTGAARRTDTLDVRHLPADVLSGSSRRLTRIEAFERDEIVRVITRPGTSMQEAAEELGMSRATVYRKLAQYDIHVPRSGS</sequence>
<name>A0ABQ3HNU1_9ACTN</name>
<keyword evidence="5" id="KW-0804">Transcription</keyword>
<keyword evidence="2" id="KW-0067">ATP-binding</keyword>
<evidence type="ECO:0000313" key="8">
    <source>
        <dbReference type="Proteomes" id="UP000597341"/>
    </source>
</evidence>
<dbReference type="Pfam" id="PF02954">
    <property type="entry name" value="HTH_8"/>
    <property type="match status" value="1"/>
</dbReference>
<evidence type="ECO:0000256" key="5">
    <source>
        <dbReference type="ARBA" id="ARBA00023163"/>
    </source>
</evidence>
<dbReference type="InterPro" id="IPR058031">
    <property type="entry name" value="AAA_lid_NorR"/>
</dbReference>
<dbReference type="PROSITE" id="PS50045">
    <property type="entry name" value="SIGMA54_INTERACT_4"/>
    <property type="match status" value="1"/>
</dbReference>
<dbReference type="EMBL" id="BNAD01000009">
    <property type="protein sequence ID" value="GHE18309.1"/>
    <property type="molecule type" value="Genomic_DNA"/>
</dbReference>
<dbReference type="InterPro" id="IPR002197">
    <property type="entry name" value="HTH_Fis"/>
</dbReference>
<accession>A0ABQ3HNU1</accession>
<dbReference type="InterPro" id="IPR027417">
    <property type="entry name" value="P-loop_NTPase"/>
</dbReference>
<dbReference type="InterPro" id="IPR029016">
    <property type="entry name" value="GAF-like_dom_sf"/>
</dbReference>
<evidence type="ECO:0000313" key="7">
    <source>
        <dbReference type="EMBL" id="GHE18309.1"/>
    </source>
</evidence>
<keyword evidence="4" id="KW-0238">DNA-binding</keyword>
<dbReference type="Gene3D" id="1.10.10.60">
    <property type="entry name" value="Homeodomain-like"/>
    <property type="match status" value="1"/>
</dbReference>
<dbReference type="InterPro" id="IPR003018">
    <property type="entry name" value="GAF"/>
</dbReference>
<dbReference type="Proteomes" id="UP000597341">
    <property type="component" value="Unassembled WGS sequence"/>
</dbReference>
<keyword evidence="1" id="KW-0547">Nucleotide-binding</keyword>
<dbReference type="Gene3D" id="1.10.8.60">
    <property type="match status" value="1"/>
</dbReference>
<dbReference type="Pfam" id="PF25601">
    <property type="entry name" value="AAA_lid_14"/>
    <property type="match status" value="1"/>
</dbReference>
<reference evidence="8" key="1">
    <citation type="journal article" date="2019" name="Int. J. Syst. Evol. Microbiol.">
        <title>The Global Catalogue of Microorganisms (GCM) 10K type strain sequencing project: providing services to taxonomists for standard genome sequencing and annotation.</title>
        <authorList>
            <consortium name="The Broad Institute Genomics Platform"/>
            <consortium name="The Broad Institute Genome Sequencing Center for Infectious Disease"/>
            <person name="Wu L."/>
            <person name="Ma J."/>
        </authorList>
    </citation>
    <scope>NUCLEOTIDE SEQUENCE [LARGE SCALE GENOMIC DNA]</scope>
    <source>
        <strain evidence="8">CGMCC 1.12791</strain>
    </source>
</reference>